<comment type="caution">
    <text evidence="5">The sequence shown here is derived from an EMBL/GenBank/DDBJ whole genome shotgun (WGS) entry which is preliminary data.</text>
</comment>
<dbReference type="Pfam" id="PF00076">
    <property type="entry name" value="RRM_1"/>
    <property type="match status" value="2"/>
</dbReference>
<evidence type="ECO:0000256" key="1">
    <source>
        <dbReference type="ARBA" id="ARBA00022884"/>
    </source>
</evidence>
<dbReference type="Gene3D" id="3.30.70.330">
    <property type="match status" value="3"/>
</dbReference>
<reference evidence="5 6" key="1">
    <citation type="journal article" date="2021" name="Nat. Plants">
        <title>The Taxus genome provides insights into paclitaxel biosynthesis.</title>
        <authorList>
            <person name="Xiong X."/>
            <person name="Gou J."/>
            <person name="Liao Q."/>
            <person name="Li Y."/>
            <person name="Zhou Q."/>
            <person name="Bi G."/>
            <person name="Li C."/>
            <person name="Du R."/>
            <person name="Wang X."/>
            <person name="Sun T."/>
            <person name="Guo L."/>
            <person name="Liang H."/>
            <person name="Lu P."/>
            <person name="Wu Y."/>
            <person name="Zhang Z."/>
            <person name="Ro D.K."/>
            <person name="Shang Y."/>
            <person name="Huang S."/>
            <person name="Yan J."/>
        </authorList>
    </citation>
    <scope>NUCLEOTIDE SEQUENCE [LARGE SCALE GENOMIC DNA]</scope>
    <source>
        <strain evidence="5">Ta-2019</strain>
    </source>
</reference>
<dbReference type="SMART" id="SM00360">
    <property type="entry name" value="RRM"/>
    <property type="match status" value="3"/>
</dbReference>
<dbReference type="AlphaFoldDB" id="A0AA38GFD1"/>
<feature type="compositionally biased region" description="Polar residues" evidence="3">
    <location>
        <begin position="944"/>
        <end position="955"/>
    </location>
</feature>
<feature type="region of interest" description="Disordered" evidence="3">
    <location>
        <begin position="661"/>
        <end position="691"/>
    </location>
</feature>
<gene>
    <name evidence="5" type="ORF">KI387_016998</name>
</gene>
<feature type="region of interest" description="Disordered" evidence="3">
    <location>
        <begin position="1"/>
        <end position="91"/>
    </location>
</feature>
<feature type="domain" description="RRM" evidence="4">
    <location>
        <begin position="190"/>
        <end position="268"/>
    </location>
</feature>
<feature type="domain" description="RRM" evidence="4">
    <location>
        <begin position="270"/>
        <end position="347"/>
    </location>
</feature>
<dbReference type="InterPro" id="IPR012677">
    <property type="entry name" value="Nucleotide-bd_a/b_plait_sf"/>
</dbReference>
<dbReference type="PROSITE" id="PS50102">
    <property type="entry name" value="RRM"/>
    <property type="match status" value="3"/>
</dbReference>
<dbReference type="Proteomes" id="UP000824469">
    <property type="component" value="Unassembled WGS sequence"/>
</dbReference>
<feature type="compositionally biased region" description="Acidic residues" evidence="3">
    <location>
        <begin position="28"/>
        <end position="38"/>
    </location>
</feature>
<dbReference type="GO" id="GO:0003729">
    <property type="term" value="F:mRNA binding"/>
    <property type="evidence" value="ECO:0007669"/>
    <property type="project" value="TreeGrafter"/>
</dbReference>
<evidence type="ECO:0000256" key="3">
    <source>
        <dbReference type="SAM" id="MobiDB-lite"/>
    </source>
</evidence>
<dbReference type="InterPro" id="IPR035979">
    <property type="entry name" value="RBD_domain_sf"/>
</dbReference>
<accession>A0AA38GFD1</accession>
<dbReference type="SUPFAM" id="SSF54928">
    <property type="entry name" value="RNA-binding domain, RBD"/>
    <property type="match status" value="3"/>
</dbReference>
<feature type="compositionally biased region" description="Polar residues" evidence="3">
    <location>
        <begin position="68"/>
        <end position="79"/>
    </location>
</feature>
<keyword evidence="6" id="KW-1185">Reference proteome</keyword>
<feature type="region of interest" description="Disordered" evidence="3">
    <location>
        <begin position="944"/>
        <end position="967"/>
    </location>
</feature>
<feature type="non-terminal residue" evidence="5">
    <location>
        <position position="1009"/>
    </location>
</feature>
<dbReference type="InterPro" id="IPR000504">
    <property type="entry name" value="RRM_dom"/>
</dbReference>
<keyword evidence="1 2" id="KW-0694">RNA-binding</keyword>
<evidence type="ECO:0000256" key="2">
    <source>
        <dbReference type="PROSITE-ProRule" id="PRU00176"/>
    </source>
</evidence>
<dbReference type="OMA" id="VEWSDCK"/>
<dbReference type="PANTHER" id="PTHR48025">
    <property type="entry name" value="OS02G0815200 PROTEIN"/>
    <property type="match status" value="1"/>
</dbReference>
<sequence>MEDSTTPFESAVACSATDEEQIPVTKTEEEEEEEEETETAAAAASPIPESPKAQAVNENPEEELVPPSFQTEENSSPPKSSRHTEEENLDLVAEEASVELRKEEVEVPAADPVAVAAELPETPAPAPDVSVTVNGNSNNITEANGAAEDKETTGNTAVAVAEKPQGKREEESMPPEADDVAIQPHWHAKPCLHITSIGGFITEEDISNMFSEFGKISSIVFENERKDAAIIRYEIATAEGEDLVAKAKEKLHNAQLGDRTLRIEEFRSDLLLFIGNLTPDIDDELLRKMFEQHGTIERAFVLRNAEGRSKRYGFVEYSLKSQALNAKMAMGNINMDGRVLRVEWSDCKKIADMFSTVLFVDRIPKENPNVEASLRSLFGKYGKVRDCHLAIGMSNQFRGFGFIDFYHSLCADKAHQALDGHELEGHSIRVSFANPTKSAQSYKTRFGSQSAPAPYGHGGRGSFPGMMGNAPVRGHMPMATPGQRFMGPGRTGMMGIGIGMQFGRGSHGGQALHDQGLPGSGAGMLGTGASPAGMMGRPPLMNSVAPRRGMTAGATLAPIPRLPGQGHSSINPAAIAQVATAQAKAREAKAREEYYQLQPQHTVDNAFKQGDSQYGYQQPYQQQTQQQQTVLQAQYQQQVGQNAQQPYTQYYSQPAQGYIQSQAQAQAQQQPQHGPYPQSATYYQQQPTQPEQAIQPQPYAYGQPYAQQYGQQYGASAQQQYGQPYNQPTSQIGNQQYQQAAQPQVQTQYSQPYNQPAPQSNAPQFQQMNAVAPSPNAAGILTAQTHDGTPQQAYTAYYNQQQQQQQNVAQVASGAAQTSNVVPTSQQSLEAQWAAYYASQAAYQQQTASYPQQQQQQQPPVASSFNEPLVTQEVGQKRTADQMDAGSQSQTTYNYQQTMLASYPQQVPTGAGPYQQNQAMPATAYQQHSTVPNSGYQMQTNAQPYQHQPTATGYQQPVPATVSTGYDKPVVPVGDGYQQQQPVAAAAVFQPAVQGQAVNAPVYDYNKRP</sequence>
<proteinExistence type="predicted"/>
<name>A0AA38GFD1_TAXCH</name>
<evidence type="ECO:0000313" key="6">
    <source>
        <dbReference type="Proteomes" id="UP000824469"/>
    </source>
</evidence>
<evidence type="ECO:0000259" key="4">
    <source>
        <dbReference type="PROSITE" id="PS50102"/>
    </source>
</evidence>
<feature type="region of interest" description="Disordered" evidence="3">
    <location>
        <begin position="717"/>
        <end position="761"/>
    </location>
</feature>
<dbReference type="PANTHER" id="PTHR48025:SF19">
    <property type="entry name" value="RRM DOMAIN-CONTAINING PROTEIN"/>
    <property type="match status" value="1"/>
</dbReference>
<dbReference type="InterPro" id="IPR050502">
    <property type="entry name" value="Euk_RNA-bind_prot"/>
</dbReference>
<organism evidence="5 6">
    <name type="scientific">Taxus chinensis</name>
    <name type="common">Chinese yew</name>
    <name type="synonym">Taxus wallichiana var. chinensis</name>
    <dbReference type="NCBI Taxonomy" id="29808"/>
    <lineage>
        <taxon>Eukaryota</taxon>
        <taxon>Viridiplantae</taxon>
        <taxon>Streptophyta</taxon>
        <taxon>Embryophyta</taxon>
        <taxon>Tracheophyta</taxon>
        <taxon>Spermatophyta</taxon>
        <taxon>Pinopsida</taxon>
        <taxon>Pinidae</taxon>
        <taxon>Conifers II</taxon>
        <taxon>Cupressales</taxon>
        <taxon>Taxaceae</taxon>
        <taxon>Taxus</taxon>
    </lineage>
</organism>
<feature type="compositionally biased region" description="Low complexity" evidence="3">
    <location>
        <begin position="735"/>
        <end position="753"/>
    </location>
</feature>
<protein>
    <recommendedName>
        <fullName evidence="4">RRM domain-containing protein</fullName>
    </recommendedName>
</protein>
<evidence type="ECO:0000313" key="5">
    <source>
        <dbReference type="EMBL" id="KAH9322359.1"/>
    </source>
</evidence>
<dbReference type="EMBL" id="JAHRHJ020000003">
    <property type="protein sequence ID" value="KAH9322359.1"/>
    <property type="molecule type" value="Genomic_DNA"/>
</dbReference>
<feature type="domain" description="RRM" evidence="4">
    <location>
        <begin position="356"/>
        <end position="435"/>
    </location>
</feature>
<dbReference type="CDD" id="cd00590">
    <property type="entry name" value="RRM_SF"/>
    <property type="match status" value="2"/>
</dbReference>